<evidence type="ECO:0000313" key="2">
    <source>
        <dbReference type="EMBL" id="EEF27085.1"/>
    </source>
</evidence>
<reference evidence="3" key="1">
    <citation type="journal article" date="2010" name="Nat. Biotechnol.">
        <title>Draft genome sequence of the oilseed species Ricinus communis.</title>
        <authorList>
            <person name="Chan A.P."/>
            <person name="Crabtree J."/>
            <person name="Zhao Q."/>
            <person name="Lorenzi H."/>
            <person name="Orvis J."/>
            <person name="Puiu D."/>
            <person name="Melake-Berhan A."/>
            <person name="Jones K.M."/>
            <person name="Redman J."/>
            <person name="Chen G."/>
            <person name="Cahoon E.B."/>
            <person name="Gedil M."/>
            <person name="Stanke M."/>
            <person name="Haas B.J."/>
            <person name="Wortman J.R."/>
            <person name="Fraser-Liggett C.M."/>
            <person name="Ravel J."/>
            <person name="Rabinowicz P.D."/>
        </authorList>
    </citation>
    <scope>NUCLEOTIDE SEQUENCE [LARGE SCALE GENOMIC DNA]</scope>
    <source>
        <strain evidence="3">cv. Hale</strain>
    </source>
</reference>
<dbReference type="Proteomes" id="UP000008311">
    <property type="component" value="Unassembled WGS sequence"/>
</dbReference>
<accession>B9TAM7</accession>
<dbReference type="EMBL" id="EQ975864">
    <property type="protein sequence ID" value="EEF27085.1"/>
    <property type="molecule type" value="Genomic_DNA"/>
</dbReference>
<evidence type="ECO:0000313" key="3">
    <source>
        <dbReference type="Proteomes" id="UP000008311"/>
    </source>
</evidence>
<sequence length="54" mass="5442">MPKPVVSISVLNVALKPRASTRRLCAGSITLPPSGARAGGSAARFPARANVSSP</sequence>
<keyword evidence="3" id="KW-1185">Reference proteome</keyword>
<protein>
    <submittedName>
        <fullName evidence="2">Uncharacterized protein</fullName>
    </submittedName>
</protein>
<gene>
    <name evidence="2" type="ORF">RCOM_0177220</name>
</gene>
<dbReference type="AlphaFoldDB" id="B9TAM7"/>
<evidence type="ECO:0000256" key="1">
    <source>
        <dbReference type="SAM" id="MobiDB-lite"/>
    </source>
</evidence>
<proteinExistence type="predicted"/>
<dbReference type="InParanoid" id="B9TAM7"/>
<organism evidence="2 3">
    <name type="scientific">Ricinus communis</name>
    <name type="common">Castor bean</name>
    <dbReference type="NCBI Taxonomy" id="3988"/>
    <lineage>
        <taxon>Eukaryota</taxon>
        <taxon>Viridiplantae</taxon>
        <taxon>Streptophyta</taxon>
        <taxon>Embryophyta</taxon>
        <taxon>Tracheophyta</taxon>
        <taxon>Spermatophyta</taxon>
        <taxon>Magnoliopsida</taxon>
        <taxon>eudicotyledons</taxon>
        <taxon>Gunneridae</taxon>
        <taxon>Pentapetalae</taxon>
        <taxon>rosids</taxon>
        <taxon>fabids</taxon>
        <taxon>Malpighiales</taxon>
        <taxon>Euphorbiaceae</taxon>
        <taxon>Acalyphoideae</taxon>
        <taxon>Acalypheae</taxon>
        <taxon>Ricinus</taxon>
    </lineage>
</organism>
<name>B9TAM7_RICCO</name>
<feature type="region of interest" description="Disordered" evidence="1">
    <location>
        <begin position="35"/>
        <end position="54"/>
    </location>
</feature>